<evidence type="ECO:0000259" key="6">
    <source>
        <dbReference type="PROSITE" id="PS51795"/>
    </source>
</evidence>
<evidence type="ECO:0000256" key="2">
    <source>
        <dbReference type="ARBA" id="ARBA00022723"/>
    </source>
</evidence>
<dbReference type="InterPro" id="IPR044585">
    <property type="entry name" value="FLZ10/11"/>
</dbReference>
<feature type="zinc finger region" description="FLZ-type" evidence="4">
    <location>
        <begin position="348"/>
        <end position="391"/>
    </location>
</feature>
<dbReference type="Pfam" id="PF04570">
    <property type="entry name" value="zf-FLZ"/>
    <property type="match status" value="1"/>
</dbReference>
<comment type="similarity">
    <text evidence="1">Belongs to the FLZ family.</text>
</comment>
<comment type="caution">
    <text evidence="7">The sequence shown here is derived from an EMBL/GenBank/DDBJ whole genome shotgun (WGS) entry which is preliminary data.</text>
</comment>
<feature type="region of interest" description="Disordered" evidence="5">
    <location>
        <begin position="1"/>
        <end position="35"/>
    </location>
</feature>
<dbReference type="PROSITE" id="PS51795">
    <property type="entry name" value="ZF_FLZ"/>
    <property type="match status" value="1"/>
</dbReference>
<dbReference type="Proteomes" id="UP001370490">
    <property type="component" value="Unassembled WGS sequence"/>
</dbReference>
<dbReference type="PANTHER" id="PTHR46868">
    <property type="entry name" value="FCS-LIKE ZINC FINGER 11"/>
    <property type="match status" value="1"/>
</dbReference>
<dbReference type="InterPro" id="IPR007650">
    <property type="entry name" value="Zf-FLZ_dom"/>
</dbReference>
<keyword evidence="8" id="KW-1185">Reference proteome</keyword>
<dbReference type="AlphaFoldDB" id="A0AAN8V9E9"/>
<gene>
    <name evidence="7" type="ORF">RJ641_006015</name>
</gene>
<dbReference type="EMBL" id="JBAMMX010000014">
    <property type="protein sequence ID" value="KAK6927424.1"/>
    <property type="molecule type" value="Genomic_DNA"/>
</dbReference>
<evidence type="ECO:0000313" key="7">
    <source>
        <dbReference type="EMBL" id="KAK6927424.1"/>
    </source>
</evidence>
<feature type="domain" description="FLZ-type" evidence="6">
    <location>
        <begin position="348"/>
        <end position="391"/>
    </location>
</feature>
<reference evidence="7 8" key="1">
    <citation type="submission" date="2023-12" db="EMBL/GenBank/DDBJ databases">
        <title>A high-quality genome assembly for Dillenia turbinata (Dilleniales).</title>
        <authorList>
            <person name="Chanderbali A."/>
        </authorList>
    </citation>
    <scope>NUCLEOTIDE SEQUENCE [LARGE SCALE GENOMIC DNA]</scope>
    <source>
        <strain evidence="7">LSX21</strain>
        <tissue evidence="7">Leaf</tissue>
    </source>
</reference>
<dbReference type="GO" id="GO:0008270">
    <property type="term" value="F:zinc ion binding"/>
    <property type="evidence" value="ECO:0007669"/>
    <property type="project" value="UniProtKB-KW"/>
</dbReference>
<keyword evidence="3" id="KW-0862">Zinc</keyword>
<accession>A0AAN8V9E9</accession>
<evidence type="ECO:0000256" key="3">
    <source>
        <dbReference type="ARBA" id="ARBA00022771"/>
    </source>
</evidence>
<name>A0AAN8V9E9_9MAGN</name>
<evidence type="ECO:0000256" key="1">
    <source>
        <dbReference type="ARBA" id="ARBA00009374"/>
    </source>
</evidence>
<proteinExistence type="inferred from homology"/>
<keyword evidence="3" id="KW-0863">Zinc-finger</keyword>
<feature type="compositionally biased region" description="Polar residues" evidence="5">
    <location>
        <begin position="21"/>
        <end position="33"/>
    </location>
</feature>
<keyword evidence="2" id="KW-0479">Metal-binding</keyword>
<evidence type="ECO:0000256" key="5">
    <source>
        <dbReference type="SAM" id="MobiDB-lite"/>
    </source>
</evidence>
<sequence length="419" mass="46097">MLRKRSRSHQKDQYVGHLMSDATSESHIQSDVQGQKHKSNSFFSVPGLFVGLSSKGLSDSDSVRSPTSPLDFRVFSNLGNPFRSPKSSTHDGQHHKTWDCIKVGLSIIDSLDEDTKLSGKVLRSSESKNILFGPQMRIKNPKFSNNINSFEAPKSLPKNYAIFLHSQVKSPHKIQDGDSDVLFGIGEAPGESEAFGKTRSCSYDSARSLSSIAGLSNRSSNLCHGNFWSEDATTQIGGSPTESSRVNRNLGEVCSLKLTSVPPYIGSDHGFIESLSASEIELSEDYTCVITHGANPKTTHIYGDCILECHPNDIHIANSSKQEDGGRGSNLSSSAKHSQFSSSCPFSNFLSFCYTCKKKLDGEDIYIYRGEKAFCSWSCRSQEIQIEEETKDATDDSFESFPEPDFNDDVFQAGIFIAT</sequence>
<evidence type="ECO:0000313" key="8">
    <source>
        <dbReference type="Proteomes" id="UP001370490"/>
    </source>
</evidence>
<protein>
    <submittedName>
        <fullName evidence="7">Zf-FLZ domain</fullName>
    </submittedName>
</protein>
<evidence type="ECO:0000256" key="4">
    <source>
        <dbReference type="PROSITE-ProRule" id="PRU01131"/>
    </source>
</evidence>
<dbReference type="PANTHER" id="PTHR46868:SF3">
    <property type="entry name" value="FCS-LIKE ZINC FINGER 11"/>
    <property type="match status" value="1"/>
</dbReference>
<organism evidence="7 8">
    <name type="scientific">Dillenia turbinata</name>
    <dbReference type="NCBI Taxonomy" id="194707"/>
    <lineage>
        <taxon>Eukaryota</taxon>
        <taxon>Viridiplantae</taxon>
        <taxon>Streptophyta</taxon>
        <taxon>Embryophyta</taxon>
        <taxon>Tracheophyta</taxon>
        <taxon>Spermatophyta</taxon>
        <taxon>Magnoliopsida</taxon>
        <taxon>eudicotyledons</taxon>
        <taxon>Gunneridae</taxon>
        <taxon>Pentapetalae</taxon>
        <taxon>Dilleniales</taxon>
        <taxon>Dilleniaceae</taxon>
        <taxon>Dillenia</taxon>
    </lineage>
</organism>